<reference evidence="1 2" key="1">
    <citation type="submission" date="2019-05" db="EMBL/GenBank/DDBJ databases">
        <title>Another draft genome of Portunus trituberculatus and its Hox gene families provides insights of decapod evolution.</title>
        <authorList>
            <person name="Jeong J.-H."/>
            <person name="Song I."/>
            <person name="Kim S."/>
            <person name="Choi T."/>
            <person name="Kim D."/>
            <person name="Ryu S."/>
            <person name="Kim W."/>
        </authorList>
    </citation>
    <scope>NUCLEOTIDE SEQUENCE [LARGE SCALE GENOMIC DNA]</scope>
    <source>
        <tissue evidence="1">Muscle</tissue>
    </source>
</reference>
<dbReference type="AlphaFoldDB" id="A0A5B7K561"/>
<organism evidence="1 2">
    <name type="scientific">Portunus trituberculatus</name>
    <name type="common">Swimming crab</name>
    <name type="synonym">Neptunus trituberculatus</name>
    <dbReference type="NCBI Taxonomy" id="210409"/>
    <lineage>
        <taxon>Eukaryota</taxon>
        <taxon>Metazoa</taxon>
        <taxon>Ecdysozoa</taxon>
        <taxon>Arthropoda</taxon>
        <taxon>Crustacea</taxon>
        <taxon>Multicrustacea</taxon>
        <taxon>Malacostraca</taxon>
        <taxon>Eumalacostraca</taxon>
        <taxon>Eucarida</taxon>
        <taxon>Decapoda</taxon>
        <taxon>Pleocyemata</taxon>
        <taxon>Brachyura</taxon>
        <taxon>Eubrachyura</taxon>
        <taxon>Portunoidea</taxon>
        <taxon>Portunidae</taxon>
        <taxon>Portuninae</taxon>
        <taxon>Portunus</taxon>
    </lineage>
</organism>
<keyword evidence="2" id="KW-1185">Reference proteome</keyword>
<evidence type="ECO:0000313" key="2">
    <source>
        <dbReference type="Proteomes" id="UP000324222"/>
    </source>
</evidence>
<comment type="caution">
    <text evidence="1">The sequence shown here is derived from an EMBL/GenBank/DDBJ whole genome shotgun (WGS) entry which is preliminary data.</text>
</comment>
<accession>A0A5B7K561</accession>
<evidence type="ECO:0000313" key="1">
    <source>
        <dbReference type="EMBL" id="MPD03663.1"/>
    </source>
</evidence>
<dbReference type="Proteomes" id="UP000324222">
    <property type="component" value="Unassembled WGS sequence"/>
</dbReference>
<gene>
    <name evidence="1" type="ORF">E2C01_099308</name>
</gene>
<sequence>MVKKKNDVNEGEVKLDKNLQPFYVIESFLLKAKQKPNFQAASGSSGVRLSAVSCSMTGLWNCMTWFWRPAMEQDSADNLTLLLPEAA</sequence>
<protein>
    <submittedName>
        <fullName evidence="1">Uncharacterized protein</fullName>
    </submittedName>
</protein>
<name>A0A5B7K561_PORTR</name>
<dbReference type="EMBL" id="VSRR010137236">
    <property type="protein sequence ID" value="MPD03663.1"/>
    <property type="molecule type" value="Genomic_DNA"/>
</dbReference>
<proteinExistence type="predicted"/>